<dbReference type="RefSeq" id="XP_028470120.1">
    <property type="nucleotide sequence ID" value="XM_028606651.1"/>
</dbReference>
<organism evidence="1 2">
    <name type="scientific">Sodiomyces alkalinus (strain CBS 110278 / VKM F-3762 / F11)</name>
    <name type="common">Alkaliphilic filamentous fungus</name>
    <dbReference type="NCBI Taxonomy" id="1314773"/>
    <lineage>
        <taxon>Eukaryota</taxon>
        <taxon>Fungi</taxon>
        <taxon>Dikarya</taxon>
        <taxon>Ascomycota</taxon>
        <taxon>Pezizomycotina</taxon>
        <taxon>Sordariomycetes</taxon>
        <taxon>Hypocreomycetidae</taxon>
        <taxon>Glomerellales</taxon>
        <taxon>Plectosphaerellaceae</taxon>
        <taxon>Sodiomyces</taxon>
    </lineage>
</organism>
<accession>A0A3N2Q6C3</accession>
<dbReference type="Proteomes" id="UP000272025">
    <property type="component" value="Unassembled WGS sequence"/>
</dbReference>
<sequence>MSVLVLSSGIFSSSCRTSLRHLRPARTKGDQVPRLNLLLLFISHIVLSPPNFNFSMLGTGLLSYMDNTAGLVVIPESPTPTLRLSTEPCGKA</sequence>
<gene>
    <name evidence="1" type="ORF">SODALDRAFT_12447</name>
</gene>
<evidence type="ECO:0000313" key="1">
    <source>
        <dbReference type="EMBL" id="ROT42314.1"/>
    </source>
</evidence>
<keyword evidence="2" id="KW-1185">Reference proteome</keyword>
<proteinExistence type="predicted"/>
<dbReference type="AlphaFoldDB" id="A0A3N2Q6C3"/>
<protein>
    <submittedName>
        <fullName evidence="1">Uncharacterized protein</fullName>
    </submittedName>
</protein>
<dbReference type="EMBL" id="ML119051">
    <property type="protein sequence ID" value="ROT42314.1"/>
    <property type="molecule type" value="Genomic_DNA"/>
</dbReference>
<dbReference type="GeneID" id="39575129"/>
<reference evidence="1 2" key="1">
    <citation type="journal article" date="2018" name="Mol. Ecol.">
        <title>The obligate alkalophilic soda-lake fungus Sodiomyces alkalinus has shifted to a protein diet.</title>
        <authorList>
            <person name="Grum-Grzhimaylo A.A."/>
            <person name="Falkoski D.L."/>
            <person name="van den Heuvel J."/>
            <person name="Valero-Jimenez C.A."/>
            <person name="Min B."/>
            <person name="Choi I.G."/>
            <person name="Lipzen A."/>
            <person name="Daum C.G."/>
            <person name="Aanen D.K."/>
            <person name="Tsang A."/>
            <person name="Henrissat B."/>
            <person name="Bilanenko E.N."/>
            <person name="de Vries R.P."/>
            <person name="van Kan J.A.L."/>
            <person name="Grigoriev I.V."/>
            <person name="Debets A.J.M."/>
        </authorList>
    </citation>
    <scope>NUCLEOTIDE SEQUENCE [LARGE SCALE GENOMIC DNA]</scope>
    <source>
        <strain evidence="1 2">F11</strain>
    </source>
</reference>
<evidence type="ECO:0000313" key="2">
    <source>
        <dbReference type="Proteomes" id="UP000272025"/>
    </source>
</evidence>
<name>A0A3N2Q6C3_SODAK</name>